<dbReference type="Proteomes" id="UP000050535">
    <property type="component" value="Unassembled WGS sequence"/>
</dbReference>
<dbReference type="RefSeq" id="WP_054582752.1">
    <property type="nucleotide sequence ID" value="NZ_LGUC01000001.1"/>
</dbReference>
<feature type="transmembrane region" description="Helical" evidence="1">
    <location>
        <begin position="6"/>
        <end position="28"/>
    </location>
</feature>
<proteinExistence type="predicted"/>
<keyword evidence="1" id="KW-0472">Membrane</keyword>
<evidence type="ECO:0000313" key="2">
    <source>
        <dbReference type="EMBL" id="KPN29463.1"/>
    </source>
</evidence>
<dbReference type="STRING" id="699431.SY89_00176"/>
<accession>A0A0P7H7S7</accession>
<feature type="transmembrane region" description="Helical" evidence="1">
    <location>
        <begin position="58"/>
        <end position="80"/>
    </location>
</feature>
<keyword evidence="1" id="KW-1133">Transmembrane helix</keyword>
<evidence type="ECO:0000256" key="1">
    <source>
        <dbReference type="SAM" id="Phobius"/>
    </source>
</evidence>
<dbReference type="AlphaFoldDB" id="A0A0P7H7S7"/>
<name>A0A0P7H7S7_9EURY</name>
<reference evidence="3" key="1">
    <citation type="submission" date="2013-11" db="EMBL/GenBank/DDBJ databases">
        <authorList>
            <person name="Hoang H.T."/>
            <person name="Killian M.L."/>
            <person name="Madson D.M."/>
            <person name="Arruda P.H.E."/>
            <person name="Sun D."/>
            <person name="Schwartz K.J."/>
            <person name="Yoon K."/>
        </authorList>
    </citation>
    <scope>NUCLEOTIDE SEQUENCE [LARGE SCALE GENOMIC DNA]</scope>
    <source>
        <strain evidence="3">CDK2</strain>
    </source>
</reference>
<gene>
    <name evidence="2" type="ORF">SY89_00176</name>
</gene>
<keyword evidence="1" id="KW-0812">Transmembrane</keyword>
<evidence type="ECO:0008006" key="4">
    <source>
        <dbReference type="Google" id="ProtNLM"/>
    </source>
</evidence>
<protein>
    <recommendedName>
        <fullName evidence="4">Integral membrane protein</fullName>
    </recommendedName>
</protein>
<comment type="caution">
    <text evidence="2">The sequence shown here is derived from an EMBL/GenBank/DDBJ whole genome shotgun (WGS) entry which is preliminary data.</text>
</comment>
<dbReference type="EMBL" id="LGUC01000001">
    <property type="protein sequence ID" value="KPN29463.1"/>
    <property type="molecule type" value="Genomic_DNA"/>
</dbReference>
<sequence>MVDTALLWIGLLVLVVVAGIGVAAWQFATTGERPLRPLAIAAAAFAGVFQLGQANGYFRPTAAAVLTAACLLLAVGLIVMEFRSDE</sequence>
<evidence type="ECO:0000313" key="3">
    <source>
        <dbReference type="Proteomes" id="UP000050535"/>
    </source>
</evidence>
<keyword evidence="3" id="KW-1185">Reference proteome</keyword>
<organism evidence="2 3">
    <name type="scientific">Halolamina pelagica</name>
    <dbReference type="NCBI Taxonomy" id="699431"/>
    <lineage>
        <taxon>Archaea</taxon>
        <taxon>Methanobacteriati</taxon>
        <taxon>Methanobacteriota</taxon>
        <taxon>Stenosarchaea group</taxon>
        <taxon>Halobacteria</taxon>
        <taxon>Halobacteriales</taxon>
        <taxon>Haloferacaceae</taxon>
    </lineage>
</organism>